<evidence type="ECO:0000313" key="3">
    <source>
        <dbReference type="EMBL" id="SNV09380.1"/>
    </source>
</evidence>
<feature type="transmembrane region" description="Helical" evidence="1">
    <location>
        <begin position="153"/>
        <end position="170"/>
    </location>
</feature>
<feature type="transmembrane region" description="Helical" evidence="1">
    <location>
        <begin position="7"/>
        <end position="29"/>
    </location>
</feature>
<evidence type="ECO:0000313" key="5">
    <source>
        <dbReference type="Proteomes" id="UP000215539"/>
    </source>
</evidence>
<name>A0AAX2GZZ3_9FLAO</name>
<dbReference type="KEGG" id="chg:AXF12_02855"/>
<accession>A0AAX2GZZ3</accession>
<feature type="transmembrane region" description="Helical" evidence="1">
    <location>
        <begin position="104"/>
        <end position="124"/>
    </location>
</feature>
<keyword evidence="4" id="KW-1185">Reference proteome</keyword>
<evidence type="ECO:0000256" key="1">
    <source>
        <dbReference type="SAM" id="Phobius"/>
    </source>
</evidence>
<gene>
    <name evidence="2" type="ORF">AXF12_02855</name>
    <name evidence="3" type="ORF">SAMEA44541418_01168</name>
</gene>
<feature type="transmembrane region" description="Helical" evidence="1">
    <location>
        <begin position="182"/>
        <end position="200"/>
    </location>
</feature>
<dbReference type="Proteomes" id="UP000215539">
    <property type="component" value="Chromosome 1"/>
</dbReference>
<reference evidence="3 5" key="2">
    <citation type="submission" date="2017-06" db="EMBL/GenBank/DDBJ databases">
        <authorList>
            <consortium name="Pathogen Informatics"/>
        </authorList>
    </citation>
    <scope>NUCLEOTIDE SEQUENCE [LARGE SCALE GENOMIC DNA]</scope>
    <source>
        <strain evidence="3 5">NCTC12947</strain>
    </source>
</reference>
<feature type="transmembrane region" description="Helical" evidence="1">
    <location>
        <begin position="131"/>
        <end position="147"/>
    </location>
</feature>
<dbReference type="EMBL" id="CP014227">
    <property type="protein sequence ID" value="AMD84552.1"/>
    <property type="molecule type" value="Genomic_DNA"/>
</dbReference>
<proteinExistence type="predicted"/>
<reference evidence="2 4" key="1">
    <citation type="submission" date="2016-02" db="EMBL/GenBank/DDBJ databases">
        <authorList>
            <person name="Holder M.E."/>
            <person name="Ajami N.J."/>
            <person name="Petrosino J.F."/>
        </authorList>
    </citation>
    <scope>NUCLEOTIDE SEQUENCE [LARGE SCALE GENOMIC DNA]</scope>
    <source>
        <strain evidence="2 4">CCUG 32990</strain>
    </source>
</reference>
<evidence type="ECO:0008006" key="6">
    <source>
        <dbReference type="Google" id="ProtNLM"/>
    </source>
</evidence>
<keyword evidence="1" id="KW-1133">Transmembrane helix</keyword>
<dbReference type="Proteomes" id="UP000065822">
    <property type="component" value="Chromosome"/>
</dbReference>
<dbReference type="RefSeq" id="WP_066428146.1">
    <property type="nucleotide sequence ID" value="NZ_CP014227.1"/>
</dbReference>
<organism evidence="3 5">
    <name type="scientific">Capnocytophaga haemolytica</name>
    <dbReference type="NCBI Taxonomy" id="45243"/>
    <lineage>
        <taxon>Bacteria</taxon>
        <taxon>Pseudomonadati</taxon>
        <taxon>Bacteroidota</taxon>
        <taxon>Flavobacteriia</taxon>
        <taxon>Flavobacteriales</taxon>
        <taxon>Flavobacteriaceae</taxon>
        <taxon>Capnocytophaga</taxon>
    </lineage>
</organism>
<evidence type="ECO:0000313" key="2">
    <source>
        <dbReference type="EMBL" id="AMD84552.1"/>
    </source>
</evidence>
<feature type="transmembrane region" description="Helical" evidence="1">
    <location>
        <begin position="79"/>
        <end position="98"/>
    </location>
</feature>
<evidence type="ECO:0000313" key="4">
    <source>
        <dbReference type="Proteomes" id="UP000065822"/>
    </source>
</evidence>
<keyword evidence="1" id="KW-0812">Transmembrane</keyword>
<sequence>MRYLSYFISFFVHPIWIPIYGAMVFLSYIPVYLPMEEIRATWLSLLLGTVALPALIYSVLFMVGWMNNPFIIVEKKGKWLLYGYIAVLLLVAFIVVPIEKYPILYFYVMNLAISCFLMVFLQYIRFYGNPFCMGIGALTCFAVLLSISHEIDMTYLVAGLLFANGLCFSAQQYLTRQSAPNLLLSWLIGAVPQLSLIYLFRNMFISLYL</sequence>
<dbReference type="AlphaFoldDB" id="A0AAX2GZZ3"/>
<dbReference type="EMBL" id="LT906449">
    <property type="protein sequence ID" value="SNV09380.1"/>
    <property type="molecule type" value="Genomic_DNA"/>
</dbReference>
<protein>
    <recommendedName>
        <fullName evidence="6">ABC transporter permease</fullName>
    </recommendedName>
</protein>
<feature type="transmembrane region" description="Helical" evidence="1">
    <location>
        <begin position="41"/>
        <end position="67"/>
    </location>
</feature>
<keyword evidence="1" id="KW-0472">Membrane</keyword>